<evidence type="ECO:0000313" key="1">
    <source>
        <dbReference type="EMBL" id="WZX28709.1"/>
    </source>
</evidence>
<sequence length="69" mass="8491">MRDHKNYSIYKDLKQDMRDGRLMLHDKVWMDWYEDYIISYTYRREEKANLEALTVQELMGLITRKATLS</sequence>
<accession>A0ABZ3CHW0</accession>
<keyword evidence="2" id="KW-1185">Reference proteome</keyword>
<dbReference type="RefSeq" id="WP_342387288.1">
    <property type="nucleotide sequence ID" value="NZ_CP138333.2"/>
</dbReference>
<gene>
    <name evidence="1" type="ORF">RQP18_08435</name>
</gene>
<dbReference type="EMBL" id="CP138333">
    <property type="protein sequence ID" value="WZX28709.1"/>
    <property type="molecule type" value="Genomic_DNA"/>
</dbReference>
<name>A0ABZ3CHW0_9STAP</name>
<reference evidence="2" key="1">
    <citation type="submission" date="2023-10" db="EMBL/GenBank/DDBJ databases">
        <title>Genome analysis and identification of Salinococcus sp. Bachu38 nov., a PGPR from the rhizosphere of Tamarix.</title>
        <authorList>
            <person name="Liang Z."/>
            <person name="Zhang X."/>
            <person name="Jia J."/>
            <person name="Chen X."/>
            <person name="Wang Y."/>
            <person name="Wang Q."/>
            <person name="Wang R."/>
        </authorList>
    </citation>
    <scope>NUCLEOTIDE SEQUENCE [LARGE SCALE GENOMIC DNA]</scope>
    <source>
        <strain evidence="2">Bachu38</strain>
    </source>
</reference>
<organism evidence="1 2">
    <name type="scientific">Salinicoccus bachuensis</name>
    <dbReference type="NCBI Taxonomy" id="3136731"/>
    <lineage>
        <taxon>Bacteria</taxon>
        <taxon>Bacillati</taxon>
        <taxon>Bacillota</taxon>
        <taxon>Bacilli</taxon>
        <taxon>Bacillales</taxon>
        <taxon>Staphylococcaceae</taxon>
        <taxon>Salinicoccus</taxon>
    </lineage>
</organism>
<protein>
    <submittedName>
        <fullName evidence="1">Uncharacterized protein</fullName>
    </submittedName>
</protein>
<proteinExistence type="predicted"/>
<evidence type="ECO:0000313" key="2">
    <source>
        <dbReference type="Proteomes" id="UP001455384"/>
    </source>
</evidence>
<dbReference type="Proteomes" id="UP001455384">
    <property type="component" value="Chromosome"/>
</dbReference>